<dbReference type="NCBIfam" id="NF047352">
    <property type="entry name" value="P_loop_sacsin"/>
    <property type="match status" value="1"/>
</dbReference>
<dbReference type="InterPro" id="IPR058564">
    <property type="entry name" value="TPR_TRAPPC9_Trs120"/>
</dbReference>
<feature type="domain" description="Trs120/TRAPPC9 TPR region" evidence="5">
    <location>
        <begin position="359"/>
        <end position="661"/>
    </location>
</feature>
<dbReference type="PANTHER" id="PTHR47839:SF1">
    <property type="entry name" value="DOMAIN PROTEIN, PUTATIVE (AFU_ORTHOLOGUE AFUA_6G04830)-RELATED"/>
    <property type="match status" value="1"/>
</dbReference>
<evidence type="ECO:0000259" key="8">
    <source>
        <dbReference type="Pfam" id="PF26283"/>
    </source>
</evidence>
<dbReference type="InterPro" id="IPR058565">
    <property type="entry name" value="Ig_TRAPPC9_Trs120_1st"/>
</dbReference>
<dbReference type="InterPro" id="IPR058568">
    <property type="entry name" value="Ig_TRAPPC9_Trs120_4th"/>
</dbReference>
<evidence type="ECO:0000256" key="2">
    <source>
        <dbReference type="SAM" id="MobiDB-lite"/>
    </source>
</evidence>
<dbReference type="SUPFAM" id="SSF55874">
    <property type="entry name" value="ATPase domain of HSP90 chaperone/DNA topoisomerase II/histidine kinase"/>
    <property type="match status" value="1"/>
</dbReference>
<feature type="domain" description="Trs120/TRAPPC9 fourth Ig-like" evidence="8">
    <location>
        <begin position="1163"/>
        <end position="1251"/>
    </location>
</feature>
<dbReference type="InterPro" id="IPR022155">
    <property type="entry name" value="DUF3684"/>
</dbReference>
<dbReference type="InterPro" id="IPR058563">
    <property type="entry name" value="Trs120_TRAPPC9_N"/>
</dbReference>
<evidence type="ECO:0000313" key="9">
    <source>
        <dbReference type="EMBL" id="KAJ6259726.1"/>
    </source>
</evidence>
<dbReference type="Pfam" id="PF26283">
    <property type="entry name" value="Ig_TRAPPC9-Trs120_4th"/>
    <property type="match status" value="1"/>
</dbReference>
<dbReference type="InterPro" id="IPR036890">
    <property type="entry name" value="HATPase_C_sf"/>
</dbReference>
<dbReference type="Pfam" id="PF26251">
    <property type="entry name" value="TPR_TRAPPC9-Trs120"/>
    <property type="match status" value="1"/>
</dbReference>
<dbReference type="Pfam" id="PF26280">
    <property type="entry name" value="Ig_TRAPPC9-Trs120_2nd"/>
    <property type="match status" value="1"/>
</dbReference>
<proteinExistence type="predicted"/>
<evidence type="ECO:0000256" key="1">
    <source>
        <dbReference type="SAM" id="Coils"/>
    </source>
</evidence>
<reference evidence="9" key="1">
    <citation type="submission" date="2023-01" db="EMBL/GenBank/DDBJ databases">
        <title>The chitinases involved in constricting ring structure development in the nematode-trapping fungus Drechslerella dactyloides.</title>
        <authorList>
            <person name="Wang R."/>
            <person name="Zhang L."/>
            <person name="Tang P."/>
            <person name="Li S."/>
            <person name="Liang L."/>
        </authorList>
    </citation>
    <scope>NUCLEOTIDE SEQUENCE</scope>
    <source>
        <strain evidence="9">YMF1.00031</strain>
    </source>
</reference>
<feature type="region of interest" description="Disordered" evidence="2">
    <location>
        <begin position="1389"/>
        <end position="1409"/>
    </location>
</feature>
<feature type="compositionally biased region" description="Low complexity" evidence="2">
    <location>
        <begin position="521"/>
        <end position="536"/>
    </location>
</feature>
<protein>
    <submittedName>
        <fullName evidence="9">Uncharacterized protein</fullName>
    </submittedName>
</protein>
<evidence type="ECO:0000259" key="5">
    <source>
        <dbReference type="Pfam" id="PF26251"/>
    </source>
</evidence>
<feature type="domain" description="Sacsin/Nov" evidence="4">
    <location>
        <begin position="1351"/>
        <end position="1479"/>
    </location>
</feature>
<dbReference type="InterPro" id="IPR058210">
    <property type="entry name" value="SACS/Nov_dom"/>
</dbReference>
<keyword evidence="1" id="KW-0175">Coiled coil</keyword>
<feature type="region of interest" description="Disordered" evidence="2">
    <location>
        <begin position="511"/>
        <end position="543"/>
    </location>
</feature>
<feature type="region of interest" description="Disordered" evidence="2">
    <location>
        <begin position="3082"/>
        <end position="3107"/>
    </location>
</feature>
<organism evidence="9 10">
    <name type="scientific">Drechslerella dactyloides</name>
    <name type="common">Nematode-trapping fungus</name>
    <name type="synonym">Arthrobotrys dactyloides</name>
    <dbReference type="NCBI Taxonomy" id="74499"/>
    <lineage>
        <taxon>Eukaryota</taxon>
        <taxon>Fungi</taxon>
        <taxon>Dikarya</taxon>
        <taxon>Ascomycota</taxon>
        <taxon>Pezizomycotina</taxon>
        <taxon>Orbiliomycetes</taxon>
        <taxon>Orbiliales</taxon>
        <taxon>Orbiliaceae</taxon>
        <taxon>Drechslerella</taxon>
    </lineage>
</organism>
<comment type="caution">
    <text evidence="9">The sequence shown here is derived from an EMBL/GenBank/DDBJ whole genome shotgun (WGS) entry which is preliminary data.</text>
</comment>
<dbReference type="Pfam" id="PF08626">
    <property type="entry name" value="TRAPPC9-Trs120"/>
    <property type="match status" value="1"/>
</dbReference>
<dbReference type="Pfam" id="PF12449">
    <property type="entry name" value="DUF3684"/>
    <property type="match status" value="1"/>
</dbReference>
<feature type="compositionally biased region" description="Polar residues" evidence="2">
    <location>
        <begin position="1393"/>
        <end position="1406"/>
    </location>
</feature>
<feature type="domain" description="Trs120/TRAPPC9 first Ig-like" evidence="6">
    <location>
        <begin position="679"/>
        <end position="883"/>
    </location>
</feature>
<dbReference type="InterPro" id="IPR058567">
    <property type="entry name" value="Ig_TRAPPC9_Trs120_3rd"/>
</dbReference>
<keyword evidence="10" id="KW-1185">Reference proteome</keyword>
<dbReference type="Pfam" id="PF26254">
    <property type="entry name" value="Ig_TRAPPC9-Trs120_1st"/>
    <property type="match status" value="1"/>
</dbReference>
<feature type="region of interest" description="Disordered" evidence="2">
    <location>
        <begin position="2752"/>
        <end position="2871"/>
    </location>
</feature>
<dbReference type="Gene3D" id="3.30.565.10">
    <property type="entry name" value="Histidine kinase-like ATPase, C-terminal domain"/>
    <property type="match status" value="1"/>
</dbReference>
<dbReference type="Proteomes" id="UP001221413">
    <property type="component" value="Unassembled WGS sequence"/>
</dbReference>
<evidence type="ECO:0000259" key="4">
    <source>
        <dbReference type="Pfam" id="PF25794"/>
    </source>
</evidence>
<dbReference type="PANTHER" id="PTHR47839">
    <property type="entry name" value="DOMAIN PROTEIN, PUTATIVE (AFU_ORTHOLOGUE AFUA_6G04830)-RELATED"/>
    <property type="match status" value="1"/>
</dbReference>
<dbReference type="EMBL" id="JAQGDS010000006">
    <property type="protein sequence ID" value="KAJ6259726.1"/>
    <property type="molecule type" value="Genomic_DNA"/>
</dbReference>
<dbReference type="Pfam" id="PF25794">
    <property type="entry name" value="SACS"/>
    <property type="match status" value="1"/>
</dbReference>
<feature type="domain" description="Trs120/TRAPPC9 third Ig-like" evidence="7">
    <location>
        <begin position="1087"/>
        <end position="1132"/>
    </location>
</feature>
<name>A0AAD6J068_DREDA</name>
<feature type="region of interest" description="Disordered" evidence="2">
    <location>
        <begin position="1254"/>
        <end position="1274"/>
    </location>
</feature>
<gene>
    <name evidence="9" type="ORF">Dda_5364</name>
</gene>
<accession>A0AAD6J068</accession>
<evidence type="ECO:0000259" key="7">
    <source>
        <dbReference type="Pfam" id="PF26282"/>
    </source>
</evidence>
<dbReference type="Pfam" id="PF26282">
    <property type="entry name" value="Ig_TRAPPC9-Trs120_3rd"/>
    <property type="match status" value="1"/>
</dbReference>
<evidence type="ECO:0000313" key="10">
    <source>
        <dbReference type="Proteomes" id="UP001221413"/>
    </source>
</evidence>
<evidence type="ECO:0000259" key="3">
    <source>
        <dbReference type="Pfam" id="PF08626"/>
    </source>
</evidence>
<sequence>MPTFDPLSFTAPSHIRVLLAPVGRIKRAKFYEFVERLQAVNTVRLEDVSLDSRGARTTFSPLSFPDGQIVYALTTSYNTEHEYLDGLEMHRRTYMVIAIADYTEKNSVAELRAGIQDLMFQYPKALLFPLVIFDTPISDDLFSRVSHLWKEDGELSSNVAEYPKLTIPVPSKYESGTASIKTVMCDLSSLLLYEFSSLSKSLQGLPTIDAPSSGDERAAKMARMSMPVGLSPQHPNFGHLGVGNRLSMTGFGRESMTERERVKGKARISIAIANLHLMAGLVTEAFRQFTEGAIAAKNNSDYLWHGKALEGFGISLVIMAYMGLEIQVPTVVFPANTPLAETKWKLNGALTETHDSLFGMVPELLNTILGLYGRAATFNNEPAPPLVQSETIVRFCKLLVVAMQCHGFNTHSLSHAVLGTPIPTDLGKPQQLKSVTRADVAAMVMKAYPANLHSLTVLDASSILGGMASVLDRIDFKRKKALVTRELLKLLVPSLIQARVVGAAETGLHPTVAGGEEFRPASRNGPSRPGSPQSPGGEEGLDGDEADIVRTSRLLDDLCGAYGISHDTLSKAIDASTDDEKNTLLRRNLADSYHARNFGWLSLKVGVLRSCILLTEAIPDYEAILRYTTKLLEIAGTELSKGEQGKLAENFTRTVGLARKSGLDEDMGGVADYWDDYLLRDVELMESQIWKPPIPHSPAELANAADSKSPFIYNPFASKHTTVTSLSSTTVKTLLVESEPVDFLITLQNPFDFEVQVDSVSLEVTGVEFETLPASLVIGAYRQHTYIITGIPHSAGTMRLQGAKIRVYGCKERFFPIVPDVRMVPVDGDDKVKRVGLGAVKLDHPRPKSHISSASNNATIRASQIPPPNVGPDLKQLLITVIPAQPKLTITHTSLPQNAIMVLEGEKQVFTVHVKNESESVPVDFAAISFVDSTTEPVTNAISQKQGLPAEVYELEVILYRKKAFEWVQADEEVMIAPGGKGVFQVQVLGKPGLTSGKVILDYGFVGRGGEKEGTGMTGAKWYTRRTETEVTVTVNAAIELVRMDFLPWSGVGSDVSGPRPPERNEQVRELFSRLTNVVAPKDVENSGGGDDMRFTATDTIPAGHSTRLILPLKRIYVANPTAPIPSLSKTQRHGCWEEVGTERQGADEVDVGVALEEGGDAVRVTVRNRGVKKVRLICRVLPCLRFLGGGSTASGHVNPGLEMTRRVGVNGTLQRSLGWVRGGEERVVEMGVVVIAGGEYEMLGCVEEVKGDEYDEEADERGAPKGGDGGGEPLEVEQRLLEEMLRGERKVCQVVGILLSEQISRTGHTYIHLVALSSLNMSVIDYNSLRQSTLGSGVDEEAVTVNTRALIDKVLARYSGEHTTLRELLQNAADASAKRVEIRYETAGPGSLDSSADTSTMNATQRKNEELKRMLKSKCKRMLVKNDGIPFREEDWQRLKRIAEGNPDETKIGAFGVGFYSVFDECEEPFVSSGSQAMAFYWKGNQLFTRRAKLPQHDPMTTFLLEYRQPADPPPLVSLSQFLATSLTFVSLEQIDLYVDNYCITSLKKNKSPANPLSLPSTISTSQKGTGAMLRIIGVDSESVQLTANVMGIVNYKEKPKLGQTVVDTVGSGFRGFWQRLAAPAASSSLKDISRQGSSQNLLETVDLSKVSTSTIFLRIATANLQSNVSSSFAANLERATKKPPPRRTQCAILTMSKDELDASESADTKSETFIFANVLPTKLGKIFIGFATHQTTAIRAHFAAHSVIPTVERESIDFNARYVKDWNAEMLRMAGILARIVYYYEMGNLRGRIQNGEGKPASAADAWHKVASSALHIMNMFTFVESTPSPVVGQIIEEAFWQCSNMMEVISTKGILPSNTVRIIPKGAEEISSFLSGIPLLPPSVQADAPGFVKTLRLYGFIHEFSLKDMKKELEDKALTAAQMVTFLKWLAKKAMAGEVSDEFVQELINVAVANSANPDEPESAESMGSPVSLAQIKTFATPAVLPPEMPVPPTCIPFSLTKTMKREELQALGWKELELVDWAVYLASKDTLEQIALEHNITLSPQFAAQFHAILAKAWRKLAPGDKNAIATALKAIPCVPSTKGMRKPGEAYFPTVKIFKDLPIIQAMNGVKEDYLVALGVRKTLELSLVLQRLQAKGDDSAATWSAYDLIKYFTSVSQDIPPEDILKLKQTPFCKAEGDDKKVYRAMDLFVPKQDLRDLECPIIQWPGGSQNWRNGQTAEEKFVMKLGLNLYPNITYLMQVFTGADERDPVKAHARREKGLKYFTTNYIINNYNSYQLGEQKVPFLPLEGPNAQPGVPRLANPATCYTNPRASVLGVPILRQDLRDHAGKFGVKSDPPMDFAVNKLIQHPPTTVPDAKTTFSYFATRLLEIHASHIDRLGRATIVPLTKNGHVKLATPRNCFLGGDSSQFTDVFDFVDFGADANPFLMKCGSKLEPTISEIAYMLTRDAERLLASCESDVKYLNILRRVAESYPELKQDRVLHKAMKQSRFLLATIEKVEKEDDGGPMDLEEEKNFKEYQLASADEIVIVDDFIIFNIFKGDILACPQEEALESFYTGLGSSLVSKQVALEWTIGRILQDPSKSKRLRELCLERCRLFFHNNHSLVKHDIKWLEANLEVWIVGSIRLRRTLQSPRGTRSHVEKTTAAIVNSKDKNNAILHVTQDYTVFDVAAQLMKLILVKPKPHSSLLLESLLSTDLYTLKSRGYNVDRILRLKKEHEMRVAEEQKQRMLEAQKKAQEEAEKNAFHALTTGSDKPPPYTDETQPLAGMAVTPPRHRMPGAFDSPEDLARPPPPPPTDFGRPLEGQRRSGIFNRLRSGLGFDRDDGIRGPGGAGPQDLLGGLLGRSGSTGPQQTSDNWQDEGGEVKATPPELLNQTLKNAIGALKPYGSNSHFSPPSATEVMEQNTYCDSRPPSDLVKICQLPTEVDFFLLSGLSEHEKQKFVGDNLTDLILFSRVLSALAKNVFEMPLKKIQLYYDKSRTIAFNTSGSLFCNYSYFTQLHAPAIHDGRPNAESDALVYWFVVLCHEIAHNLVADHSAGHSYYTESFVTHYMMKCVGILGKGIDKVDGQSHRLLTPAPARFPVNAPNGSGSRRSPAPVSGWL</sequence>
<feature type="domain" description="Trs120/TRAPPC9 N-terminal" evidence="3">
    <location>
        <begin position="6"/>
        <end position="330"/>
    </location>
</feature>
<feature type="coiled-coil region" evidence="1">
    <location>
        <begin position="2713"/>
        <end position="2749"/>
    </location>
</feature>
<evidence type="ECO:0000259" key="6">
    <source>
        <dbReference type="Pfam" id="PF26254"/>
    </source>
</evidence>